<dbReference type="Pfam" id="PF00805">
    <property type="entry name" value="Pentapeptide"/>
    <property type="match status" value="1"/>
</dbReference>
<evidence type="ECO:0000313" key="3">
    <source>
        <dbReference type="Proteomes" id="UP000076577"/>
    </source>
</evidence>
<accession>A0A165SYA0</accession>
<evidence type="ECO:0000256" key="1">
    <source>
        <dbReference type="SAM" id="Phobius"/>
    </source>
</evidence>
<dbReference type="Proteomes" id="UP000076577">
    <property type="component" value="Unassembled WGS sequence"/>
</dbReference>
<keyword evidence="1" id="KW-0812">Transmembrane</keyword>
<dbReference type="InterPro" id="IPR001646">
    <property type="entry name" value="5peptide_repeat"/>
</dbReference>
<protein>
    <submittedName>
        <fullName evidence="2">Pentapeptide repeats (8 copies)</fullName>
    </submittedName>
</protein>
<organism evidence="2 3">
    <name type="scientific">Pseudovibrio axinellae</name>
    <dbReference type="NCBI Taxonomy" id="989403"/>
    <lineage>
        <taxon>Bacteria</taxon>
        <taxon>Pseudomonadati</taxon>
        <taxon>Pseudomonadota</taxon>
        <taxon>Alphaproteobacteria</taxon>
        <taxon>Hyphomicrobiales</taxon>
        <taxon>Stappiaceae</taxon>
        <taxon>Pseudovibrio</taxon>
    </lineage>
</organism>
<dbReference type="STRING" id="989403.SAMN05421798_11521"/>
<gene>
    <name evidence="2" type="ORF">PsAD2_04568</name>
</gene>
<keyword evidence="3" id="KW-1185">Reference proteome</keyword>
<proteinExistence type="predicted"/>
<dbReference type="RefSeq" id="WP_068011013.1">
    <property type="nucleotide sequence ID" value="NZ_FOFM01000015.1"/>
</dbReference>
<sequence>MKYSFRIAVTFITLGFLAIPVYLICDYLNLIPDEYSMVRNLVVLAAGKIEMFRNGLPVPKGIPYTPIEQTAVFYNVAAGLGSLFMVLVAVPAFLLLAYIATSAFSAVKETRRNYVLGQFTKAAELLESSNAALREAGIVILSEIAKSNTKDHHGDVLQLLAAHIRSTSSEQRRNLMAGKEHARSRGELMTSLHKVSELKQRFGKKTSYIQLDLSGGYFRGLTHTLLSTSKTQKTNPDLSYCILSDSVFDDADLTNANFNNADVSRARVEDKWKDLFSVEQWASVQVINDKGKVIRPPII</sequence>
<keyword evidence="1" id="KW-0472">Membrane</keyword>
<dbReference type="EMBL" id="LMCB01000160">
    <property type="protein sequence ID" value="KZL05017.1"/>
    <property type="molecule type" value="Genomic_DNA"/>
</dbReference>
<evidence type="ECO:0000313" key="2">
    <source>
        <dbReference type="EMBL" id="KZL05017.1"/>
    </source>
</evidence>
<dbReference type="Gene3D" id="2.160.20.80">
    <property type="entry name" value="E3 ubiquitin-protein ligase SopA"/>
    <property type="match status" value="1"/>
</dbReference>
<reference evidence="2 3" key="1">
    <citation type="journal article" date="2016" name="Front. Microbiol.">
        <title>Comparative Genomic Analysis Reveals a Diverse Repertoire of Genes Involved in Prokaryote-Eukaryote Interactions within the Pseudovibrio Genus.</title>
        <authorList>
            <person name="Romano S."/>
            <person name="Fernandez-Guerra A."/>
            <person name="Reen F.J."/>
            <person name="Glockner F.O."/>
            <person name="Crowley S.P."/>
            <person name="O'Sullivan O."/>
            <person name="Cotter P.D."/>
            <person name="Adams C."/>
            <person name="Dobson A.D."/>
            <person name="O'Gara F."/>
        </authorList>
    </citation>
    <scope>NUCLEOTIDE SEQUENCE [LARGE SCALE GENOMIC DNA]</scope>
    <source>
        <strain evidence="2 3">Ad2</strain>
    </source>
</reference>
<dbReference type="SUPFAM" id="SSF141571">
    <property type="entry name" value="Pentapeptide repeat-like"/>
    <property type="match status" value="1"/>
</dbReference>
<dbReference type="AlphaFoldDB" id="A0A165SYA0"/>
<feature type="transmembrane region" description="Helical" evidence="1">
    <location>
        <begin position="7"/>
        <end position="30"/>
    </location>
</feature>
<dbReference type="OrthoDB" id="7870869at2"/>
<dbReference type="PATRIC" id="fig|989403.3.peg.5000"/>
<name>A0A165SYA0_9HYPH</name>
<comment type="caution">
    <text evidence="2">The sequence shown here is derived from an EMBL/GenBank/DDBJ whole genome shotgun (WGS) entry which is preliminary data.</text>
</comment>
<feature type="transmembrane region" description="Helical" evidence="1">
    <location>
        <begin position="83"/>
        <end position="107"/>
    </location>
</feature>
<keyword evidence="1" id="KW-1133">Transmembrane helix</keyword>